<feature type="transmembrane region" description="Helical" evidence="11">
    <location>
        <begin position="775"/>
        <end position="796"/>
    </location>
</feature>
<dbReference type="Pfam" id="PF00801">
    <property type="entry name" value="PKD"/>
    <property type="match status" value="1"/>
</dbReference>
<dbReference type="Pfam" id="PF02010">
    <property type="entry name" value="REJ"/>
    <property type="match status" value="1"/>
</dbReference>
<keyword evidence="5" id="KW-1003">Cell membrane</keyword>
<dbReference type="InterPro" id="IPR022409">
    <property type="entry name" value="PKD/Chitinase_dom"/>
</dbReference>
<keyword evidence="9 11" id="KW-0472">Membrane</keyword>
<dbReference type="AlphaFoldDB" id="A0AAV2LBV9"/>
<dbReference type="InterPro" id="IPR000601">
    <property type="entry name" value="PKD_dom"/>
</dbReference>
<evidence type="ECO:0000256" key="4">
    <source>
        <dbReference type="ARBA" id="ARBA00007200"/>
    </source>
</evidence>
<evidence type="ECO:0000313" key="14">
    <source>
        <dbReference type="Proteomes" id="UP001497482"/>
    </source>
</evidence>
<dbReference type="GO" id="GO:0005886">
    <property type="term" value="C:plasma membrane"/>
    <property type="evidence" value="ECO:0007669"/>
    <property type="project" value="TreeGrafter"/>
</dbReference>
<dbReference type="Gene3D" id="2.60.40.10">
    <property type="entry name" value="Immunoglobulins"/>
    <property type="match status" value="1"/>
</dbReference>
<feature type="domain" description="PKD/Chitinase" evidence="12">
    <location>
        <begin position="36"/>
        <end position="120"/>
    </location>
</feature>
<accession>A0AAV2LBV9</accession>
<keyword evidence="14" id="KW-1185">Reference proteome</keyword>
<evidence type="ECO:0000256" key="3">
    <source>
        <dbReference type="ARBA" id="ARBA00004316"/>
    </source>
</evidence>
<dbReference type="PANTHER" id="PTHR46730">
    <property type="entry name" value="POLYCYSTIN-1"/>
    <property type="match status" value="1"/>
</dbReference>
<organism evidence="13 14">
    <name type="scientific">Knipowitschia caucasica</name>
    <name type="common">Caucasian dwarf goby</name>
    <name type="synonym">Pomatoschistus caucasicus</name>
    <dbReference type="NCBI Taxonomy" id="637954"/>
    <lineage>
        <taxon>Eukaryota</taxon>
        <taxon>Metazoa</taxon>
        <taxon>Chordata</taxon>
        <taxon>Craniata</taxon>
        <taxon>Vertebrata</taxon>
        <taxon>Euteleostomi</taxon>
        <taxon>Actinopterygii</taxon>
        <taxon>Neopterygii</taxon>
        <taxon>Teleostei</taxon>
        <taxon>Neoteleostei</taxon>
        <taxon>Acanthomorphata</taxon>
        <taxon>Gobiaria</taxon>
        <taxon>Gobiiformes</taxon>
        <taxon>Gobioidei</taxon>
        <taxon>Gobiidae</taxon>
        <taxon>Gobiinae</taxon>
        <taxon>Knipowitschia</taxon>
    </lineage>
</organism>
<evidence type="ECO:0000256" key="7">
    <source>
        <dbReference type="ARBA" id="ARBA00022737"/>
    </source>
</evidence>
<feature type="transmembrane region" description="Helical" evidence="11">
    <location>
        <begin position="817"/>
        <end position="835"/>
    </location>
</feature>
<dbReference type="EMBL" id="OZ035843">
    <property type="protein sequence ID" value="CAL1596832.1"/>
    <property type="molecule type" value="Genomic_DNA"/>
</dbReference>
<name>A0AAV2LBV9_KNICA</name>
<comment type="similarity">
    <text evidence="4">Belongs to the polycystin family.</text>
</comment>
<dbReference type="SMART" id="SM00089">
    <property type="entry name" value="PKD"/>
    <property type="match status" value="1"/>
</dbReference>
<evidence type="ECO:0000313" key="13">
    <source>
        <dbReference type="EMBL" id="CAL1596832.1"/>
    </source>
</evidence>
<dbReference type="Proteomes" id="UP001497482">
    <property type="component" value="Chromosome 21"/>
</dbReference>
<keyword evidence="6 11" id="KW-0812">Transmembrane</keyword>
<feature type="transmembrane region" description="Helical" evidence="11">
    <location>
        <begin position="668"/>
        <end position="689"/>
    </location>
</feature>
<gene>
    <name evidence="13" type="ORF">KC01_LOCUS25444</name>
</gene>
<keyword evidence="8 11" id="KW-1133">Transmembrane helix</keyword>
<dbReference type="CDD" id="cd00146">
    <property type="entry name" value="PKD"/>
    <property type="match status" value="1"/>
</dbReference>
<evidence type="ECO:0000256" key="10">
    <source>
        <dbReference type="ARBA" id="ARBA00023273"/>
    </source>
</evidence>
<reference evidence="13 14" key="1">
    <citation type="submission" date="2024-04" db="EMBL/GenBank/DDBJ databases">
        <authorList>
            <person name="Waldvogel A.-M."/>
            <person name="Schoenle A."/>
        </authorList>
    </citation>
    <scope>NUCLEOTIDE SEQUENCE [LARGE SCALE GENOMIC DNA]</scope>
</reference>
<evidence type="ECO:0000256" key="2">
    <source>
        <dbReference type="ARBA" id="ARBA00004236"/>
    </source>
</evidence>
<evidence type="ECO:0000256" key="5">
    <source>
        <dbReference type="ARBA" id="ARBA00022475"/>
    </source>
</evidence>
<keyword evidence="10" id="KW-0966">Cell projection</keyword>
<feature type="transmembrane region" description="Helical" evidence="11">
    <location>
        <begin position="515"/>
        <end position="539"/>
    </location>
</feature>
<dbReference type="Pfam" id="PF20519">
    <property type="entry name" value="Polycystin_dom"/>
    <property type="match status" value="1"/>
</dbReference>
<dbReference type="InterPro" id="IPR002859">
    <property type="entry name" value="PKD/REJ-like"/>
</dbReference>
<protein>
    <recommendedName>
        <fullName evidence="12">PKD/Chitinase domain-containing protein</fullName>
    </recommendedName>
</protein>
<comment type="subcellular location">
    <subcellularLocation>
        <location evidence="2">Cell membrane</location>
    </subcellularLocation>
    <subcellularLocation>
        <location evidence="3">Cell projection</location>
    </subcellularLocation>
    <subcellularLocation>
        <location evidence="1">Membrane</location>
        <topology evidence="1">Multi-pass membrane protein</topology>
    </subcellularLocation>
</comment>
<keyword evidence="7" id="KW-0677">Repeat</keyword>
<dbReference type="InterPro" id="IPR046791">
    <property type="entry name" value="Polycystin_dom"/>
</dbReference>
<dbReference type="InterPro" id="IPR013783">
    <property type="entry name" value="Ig-like_fold"/>
</dbReference>
<feature type="transmembrane region" description="Helical" evidence="11">
    <location>
        <begin position="613"/>
        <end position="631"/>
    </location>
</feature>
<evidence type="ECO:0000256" key="1">
    <source>
        <dbReference type="ARBA" id="ARBA00004141"/>
    </source>
</evidence>
<dbReference type="SUPFAM" id="SSF49299">
    <property type="entry name" value="PKD domain"/>
    <property type="match status" value="1"/>
</dbReference>
<evidence type="ECO:0000256" key="8">
    <source>
        <dbReference type="ARBA" id="ARBA00022989"/>
    </source>
</evidence>
<dbReference type="PANTHER" id="PTHR46730:SF4">
    <property type="entry name" value="POLYCYSTIC KIDNEY DISEASE PROTEIN 1-LIKE 1"/>
    <property type="match status" value="1"/>
</dbReference>
<evidence type="ECO:0000256" key="9">
    <source>
        <dbReference type="ARBA" id="ARBA00023136"/>
    </source>
</evidence>
<sequence length="878" mass="98248">MTPKGQSSLHVNVLDHGFFNASSNWRFEAPGTYEIMVEVYAAKQAYPTNTKVHFSALTDAQNSVEFFWDFGDFTSARNMLKTITKQYNEPGSLGEFPVEVTVFNLVSRASLRRPIFVVDTHCQPPPVKNMGPHTIQVPRHEGIRLGVTYESEFDCDTVASGGVQYTWTLFDSLGEAFPLSRVETHRQSLVTVVGSAVYSNYRVKLQVVETPPVAIVQGGTNVFINNRNSTVIVLDGTQSYDPDYPHSTARKVSVEIQNPQVNWDQPLSVRAFCDECTLPSLDLIHYTWSLFLVNASSRPVNDVKEEEEGMSLWPDPQFDAGDEGSDLVDLRPAAAVLQQTLLDLPRDTVPRQIFETYTHTVTISIEIRSSIHGGTTRPCPVTVTVQPHFVRNTSCSDPGLKLSQAVLRSLSSGFVNGVVSLNYIGIVADIVNRLSLEPALNTQPLGFLPGGVGHVALLNADFESAYRWRKTKAGYSLRVKSSRCVSWEPLTGTWSHYCKTISARTSSSVNCSVSYNWTVLCVLLLGVAFYVGALVWSLKSGVGSGQRRVHFLSDNLPHEMYHYAVTLHTGLCSAAQLSAKLLRLKVCDYMADFHPWISLYSCSKLHQRLSLCVLLWLGYACAGTVTISQLLKARQRQRYLRLVRPPSLTELRKSRYNIKRERLICETVWEWFVFASLLSLMLCVANGSFSSDYHNLNSAVKKHFIRAMAGFKLKQLESKQWLGRRTVVLKVHFTLYSPAPNLFTSVTLTVKQSVLGVLLPSAQTQSVPVVATLCYWYYVVLACKLLFLILLLLRLCHHILSLGEKGMLRYSKIPGNWLEVGVFVVAVLFYVYGLYRTALVSEVAEKLRRQNSETHIDLSELATTDQVRITGILLHTSC</sequence>
<evidence type="ECO:0000256" key="11">
    <source>
        <dbReference type="SAM" id="Phobius"/>
    </source>
</evidence>
<evidence type="ECO:0000259" key="12">
    <source>
        <dbReference type="SMART" id="SM00089"/>
    </source>
</evidence>
<dbReference type="InterPro" id="IPR035986">
    <property type="entry name" value="PKD_dom_sf"/>
</dbReference>
<evidence type="ECO:0000256" key="6">
    <source>
        <dbReference type="ARBA" id="ARBA00022692"/>
    </source>
</evidence>
<dbReference type="GO" id="GO:0005261">
    <property type="term" value="F:monoatomic cation channel activity"/>
    <property type="evidence" value="ECO:0007669"/>
    <property type="project" value="TreeGrafter"/>
</dbReference>
<proteinExistence type="inferred from homology"/>
<dbReference type="GO" id="GO:0006816">
    <property type="term" value="P:calcium ion transport"/>
    <property type="evidence" value="ECO:0007669"/>
    <property type="project" value="TreeGrafter"/>
</dbReference>